<evidence type="ECO:0000256" key="5">
    <source>
        <dbReference type="ARBA" id="ARBA00022989"/>
    </source>
</evidence>
<evidence type="ECO:0000256" key="1">
    <source>
        <dbReference type="ARBA" id="ARBA00004651"/>
    </source>
</evidence>
<name>A0A1H1TU49_9ACTN</name>
<evidence type="ECO:0000256" key="8">
    <source>
        <dbReference type="SAM" id="MobiDB-lite"/>
    </source>
</evidence>
<feature type="transmembrane region" description="Helical" evidence="7">
    <location>
        <begin position="123"/>
        <end position="143"/>
    </location>
</feature>
<evidence type="ECO:0000256" key="2">
    <source>
        <dbReference type="ARBA" id="ARBA00022448"/>
    </source>
</evidence>
<dbReference type="InterPro" id="IPR035906">
    <property type="entry name" value="MetI-like_sf"/>
</dbReference>
<keyword evidence="5 7" id="KW-1133">Transmembrane helix</keyword>
<dbReference type="RefSeq" id="WP_231920313.1">
    <property type="nucleotide sequence ID" value="NZ_LT629772.1"/>
</dbReference>
<evidence type="ECO:0000256" key="3">
    <source>
        <dbReference type="ARBA" id="ARBA00022475"/>
    </source>
</evidence>
<protein>
    <submittedName>
        <fullName evidence="10">Carbohydrate ABC transporter membrane protein 1, CUT1 family</fullName>
    </submittedName>
</protein>
<dbReference type="PROSITE" id="PS50928">
    <property type="entry name" value="ABC_TM1"/>
    <property type="match status" value="1"/>
</dbReference>
<dbReference type="CDD" id="cd06261">
    <property type="entry name" value="TM_PBP2"/>
    <property type="match status" value="1"/>
</dbReference>
<dbReference type="SUPFAM" id="SSF161098">
    <property type="entry name" value="MetI-like"/>
    <property type="match status" value="1"/>
</dbReference>
<evidence type="ECO:0000256" key="7">
    <source>
        <dbReference type="RuleBase" id="RU363032"/>
    </source>
</evidence>
<evidence type="ECO:0000313" key="10">
    <source>
        <dbReference type="EMBL" id="SDS63728.1"/>
    </source>
</evidence>
<dbReference type="PANTHER" id="PTHR30193">
    <property type="entry name" value="ABC TRANSPORTER PERMEASE PROTEIN"/>
    <property type="match status" value="1"/>
</dbReference>
<evidence type="ECO:0000256" key="4">
    <source>
        <dbReference type="ARBA" id="ARBA00022692"/>
    </source>
</evidence>
<feature type="transmembrane region" description="Helical" evidence="7">
    <location>
        <begin position="30"/>
        <end position="52"/>
    </location>
</feature>
<feature type="region of interest" description="Disordered" evidence="8">
    <location>
        <begin position="1"/>
        <end position="24"/>
    </location>
</feature>
<dbReference type="EMBL" id="LT629772">
    <property type="protein sequence ID" value="SDS63728.1"/>
    <property type="molecule type" value="Genomic_DNA"/>
</dbReference>
<feature type="transmembrane region" description="Helical" evidence="7">
    <location>
        <begin position="175"/>
        <end position="197"/>
    </location>
</feature>
<keyword evidence="3" id="KW-1003">Cell membrane</keyword>
<dbReference type="GO" id="GO:0055085">
    <property type="term" value="P:transmembrane transport"/>
    <property type="evidence" value="ECO:0007669"/>
    <property type="project" value="InterPro"/>
</dbReference>
<dbReference type="AlphaFoldDB" id="A0A1H1TU49"/>
<keyword evidence="4 7" id="KW-0812">Transmembrane</keyword>
<feature type="transmembrane region" description="Helical" evidence="7">
    <location>
        <begin position="218"/>
        <end position="240"/>
    </location>
</feature>
<dbReference type="InterPro" id="IPR051393">
    <property type="entry name" value="ABC_transporter_permease"/>
</dbReference>
<evidence type="ECO:0000259" key="9">
    <source>
        <dbReference type="PROSITE" id="PS50928"/>
    </source>
</evidence>
<feature type="transmembrane region" description="Helical" evidence="7">
    <location>
        <begin position="278"/>
        <end position="300"/>
    </location>
</feature>
<evidence type="ECO:0000313" key="11">
    <source>
        <dbReference type="Proteomes" id="UP000199103"/>
    </source>
</evidence>
<sequence>MSTTTTTERPTTRPAATDQTRRRATGGSTAAFGFLLIPIAFVLAFMIIPFLITAGDSFFSDNGLSRTFVGLKNYGALFTDSGFGHAIINTLMWVAGTLILPVLLGLIFAVLFNSVSWGVVARWAVTIPYALSGSATALMWTFMLQSDGAVNQMLAAVGLDALQQEWLLHWPMNTITMIVVTAWQGTGAALILFLIGLQSIPAETIEAGRLDGASGFSMFANVIVPQLRPMTVVVVGISIVNSLKTFDLVWLLTQGGPGTESETLALTMYRETFTLNRYGYGAAVSVVLTIVVVLASWLYLRRQVGSTKGA</sequence>
<dbReference type="Proteomes" id="UP000199103">
    <property type="component" value="Chromosome I"/>
</dbReference>
<comment type="subcellular location">
    <subcellularLocation>
        <location evidence="1 7">Cell membrane</location>
        <topology evidence="1 7">Multi-pass membrane protein</topology>
    </subcellularLocation>
</comment>
<feature type="transmembrane region" description="Helical" evidence="7">
    <location>
        <begin position="91"/>
        <end position="111"/>
    </location>
</feature>
<dbReference type="Gene3D" id="1.10.3720.10">
    <property type="entry name" value="MetI-like"/>
    <property type="match status" value="1"/>
</dbReference>
<proteinExistence type="inferred from homology"/>
<dbReference type="Pfam" id="PF00528">
    <property type="entry name" value="BPD_transp_1"/>
    <property type="match status" value="1"/>
</dbReference>
<reference evidence="10 11" key="1">
    <citation type="submission" date="2016-10" db="EMBL/GenBank/DDBJ databases">
        <authorList>
            <person name="de Groot N.N."/>
        </authorList>
    </citation>
    <scope>NUCLEOTIDE SEQUENCE [LARGE SCALE GENOMIC DNA]</scope>
    <source>
        <strain evidence="10 11">DSM 21800</strain>
    </source>
</reference>
<gene>
    <name evidence="10" type="ORF">SAMN04489812_2523</name>
</gene>
<feature type="compositionally biased region" description="Low complexity" evidence="8">
    <location>
        <begin position="1"/>
        <end position="17"/>
    </location>
</feature>
<keyword evidence="2 7" id="KW-0813">Transport</keyword>
<dbReference type="PANTHER" id="PTHR30193:SF37">
    <property type="entry name" value="INNER MEMBRANE ABC TRANSPORTER PERMEASE PROTEIN YCJO"/>
    <property type="match status" value="1"/>
</dbReference>
<keyword evidence="11" id="KW-1185">Reference proteome</keyword>
<evidence type="ECO:0000256" key="6">
    <source>
        <dbReference type="ARBA" id="ARBA00023136"/>
    </source>
</evidence>
<dbReference type="GO" id="GO:0005886">
    <property type="term" value="C:plasma membrane"/>
    <property type="evidence" value="ECO:0007669"/>
    <property type="project" value="UniProtKB-SubCell"/>
</dbReference>
<dbReference type="STRING" id="630515.SAMN04489812_2523"/>
<accession>A0A1H1TU49</accession>
<dbReference type="InterPro" id="IPR000515">
    <property type="entry name" value="MetI-like"/>
</dbReference>
<feature type="domain" description="ABC transmembrane type-1" evidence="9">
    <location>
        <begin position="87"/>
        <end position="299"/>
    </location>
</feature>
<comment type="similarity">
    <text evidence="7">Belongs to the binding-protein-dependent transport system permease family.</text>
</comment>
<keyword evidence="6 7" id="KW-0472">Membrane</keyword>
<organism evidence="10 11">
    <name type="scientific">Microlunatus soli</name>
    <dbReference type="NCBI Taxonomy" id="630515"/>
    <lineage>
        <taxon>Bacteria</taxon>
        <taxon>Bacillati</taxon>
        <taxon>Actinomycetota</taxon>
        <taxon>Actinomycetes</taxon>
        <taxon>Propionibacteriales</taxon>
        <taxon>Propionibacteriaceae</taxon>
        <taxon>Microlunatus</taxon>
    </lineage>
</organism>